<evidence type="ECO:0000256" key="1">
    <source>
        <dbReference type="ARBA" id="ARBA00023015"/>
    </source>
</evidence>
<accession>A0ABY7YJ41</accession>
<keyword evidence="6" id="KW-1185">Reference proteome</keyword>
<organism evidence="5 6">
    <name type="scientific">Devosia algicola</name>
    <dbReference type="NCBI Taxonomy" id="3026418"/>
    <lineage>
        <taxon>Bacteria</taxon>
        <taxon>Pseudomonadati</taxon>
        <taxon>Pseudomonadota</taxon>
        <taxon>Alphaproteobacteria</taxon>
        <taxon>Hyphomicrobiales</taxon>
        <taxon>Devosiaceae</taxon>
        <taxon>Devosia</taxon>
    </lineage>
</organism>
<dbReference type="PRINTS" id="PR00037">
    <property type="entry name" value="HTHLACR"/>
</dbReference>
<dbReference type="Proteomes" id="UP001220530">
    <property type="component" value="Chromosome"/>
</dbReference>
<sequence>MIRAERHERILAELARLGTISAQDLARLLDASLATIRRDIAELDSSGALKRTHGGASLPKRREEPTF</sequence>
<gene>
    <name evidence="5" type="ORF">PSQ19_10860</name>
</gene>
<evidence type="ECO:0000256" key="2">
    <source>
        <dbReference type="ARBA" id="ARBA00023125"/>
    </source>
</evidence>
<reference evidence="5 6" key="1">
    <citation type="submission" date="2023-02" db="EMBL/GenBank/DDBJ databases">
        <title>Devosia algicola sp. nov., isolated from the phycosphere of marine algae.</title>
        <authorList>
            <person name="Kim J.M."/>
            <person name="Lee J.K."/>
            <person name="Choi B.J."/>
            <person name="Bayburt H."/>
            <person name="Jeon C.O."/>
        </authorList>
    </citation>
    <scope>NUCLEOTIDE SEQUENCE [LARGE SCALE GENOMIC DNA]</scope>
    <source>
        <strain evidence="5 6">G20-9</strain>
    </source>
</reference>
<dbReference type="InterPro" id="IPR001034">
    <property type="entry name" value="DeoR_HTH"/>
</dbReference>
<dbReference type="Pfam" id="PF08220">
    <property type="entry name" value="HTH_DeoR"/>
    <property type="match status" value="1"/>
</dbReference>
<name>A0ABY7YJ41_9HYPH</name>
<keyword evidence="3" id="KW-0804">Transcription</keyword>
<dbReference type="InterPro" id="IPR018356">
    <property type="entry name" value="Tscrpt_reg_HTH_DeoR_CS"/>
</dbReference>
<dbReference type="PROSITE" id="PS51000">
    <property type="entry name" value="HTH_DEOR_2"/>
    <property type="match status" value="1"/>
</dbReference>
<dbReference type="SMART" id="SM00420">
    <property type="entry name" value="HTH_DEOR"/>
    <property type="match status" value="1"/>
</dbReference>
<evidence type="ECO:0000259" key="4">
    <source>
        <dbReference type="PROSITE" id="PS51000"/>
    </source>
</evidence>
<dbReference type="Gene3D" id="1.10.10.10">
    <property type="entry name" value="Winged helix-like DNA-binding domain superfamily/Winged helix DNA-binding domain"/>
    <property type="match status" value="1"/>
</dbReference>
<dbReference type="InterPro" id="IPR036390">
    <property type="entry name" value="WH_DNA-bd_sf"/>
</dbReference>
<proteinExistence type="predicted"/>
<protein>
    <submittedName>
        <fullName evidence="5">DeoR family transcriptional regulator</fullName>
    </submittedName>
</protein>
<dbReference type="PANTHER" id="PTHR30363:SF44">
    <property type="entry name" value="AGA OPERON TRANSCRIPTIONAL REPRESSOR-RELATED"/>
    <property type="match status" value="1"/>
</dbReference>
<keyword evidence="2" id="KW-0238">DNA-binding</keyword>
<dbReference type="RefSeq" id="WP_282217739.1">
    <property type="nucleotide sequence ID" value="NZ_CP118246.1"/>
</dbReference>
<evidence type="ECO:0000313" key="5">
    <source>
        <dbReference type="EMBL" id="WDR01328.1"/>
    </source>
</evidence>
<dbReference type="SUPFAM" id="SSF46785">
    <property type="entry name" value="Winged helix' DNA-binding domain"/>
    <property type="match status" value="1"/>
</dbReference>
<dbReference type="InterPro" id="IPR036388">
    <property type="entry name" value="WH-like_DNA-bd_sf"/>
</dbReference>
<dbReference type="InterPro" id="IPR050313">
    <property type="entry name" value="Carb_Metab_HTH_regulators"/>
</dbReference>
<keyword evidence="1" id="KW-0805">Transcription regulation</keyword>
<dbReference type="PANTHER" id="PTHR30363">
    <property type="entry name" value="HTH-TYPE TRANSCRIPTIONAL REGULATOR SRLR-RELATED"/>
    <property type="match status" value="1"/>
</dbReference>
<dbReference type="EMBL" id="CP118246">
    <property type="protein sequence ID" value="WDR01328.1"/>
    <property type="molecule type" value="Genomic_DNA"/>
</dbReference>
<evidence type="ECO:0000313" key="6">
    <source>
        <dbReference type="Proteomes" id="UP001220530"/>
    </source>
</evidence>
<dbReference type="PROSITE" id="PS00894">
    <property type="entry name" value="HTH_DEOR_1"/>
    <property type="match status" value="1"/>
</dbReference>
<feature type="domain" description="HTH deoR-type" evidence="4">
    <location>
        <begin position="3"/>
        <end position="58"/>
    </location>
</feature>
<evidence type="ECO:0000256" key="3">
    <source>
        <dbReference type="ARBA" id="ARBA00023163"/>
    </source>
</evidence>